<evidence type="ECO:0000256" key="5">
    <source>
        <dbReference type="ARBA" id="ARBA00022989"/>
    </source>
</evidence>
<dbReference type="PROSITE" id="PS50928">
    <property type="entry name" value="ABC_TM1"/>
    <property type="match status" value="1"/>
</dbReference>
<feature type="transmembrane region" description="Helical" evidence="7">
    <location>
        <begin position="178"/>
        <end position="198"/>
    </location>
</feature>
<evidence type="ECO:0000256" key="2">
    <source>
        <dbReference type="ARBA" id="ARBA00022448"/>
    </source>
</evidence>
<comment type="similarity">
    <text evidence="7">Belongs to the binding-protein-dependent transport system permease family.</text>
</comment>
<evidence type="ECO:0000259" key="9">
    <source>
        <dbReference type="PROSITE" id="PS50928"/>
    </source>
</evidence>
<dbReference type="EMBL" id="CP097160">
    <property type="protein sequence ID" value="UQN15736.1"/>
    <property type="molecule type" value="Genomic_DNA"/>
</dbReference>
<reference evidence="10" key="1">
    <citation type="submission" date="2022-05" db="EMBL/GenBank/DDBJ databases">
        <title>Complete genome sequence of toluene-degrading Gulosibacter sediminis strain ACHW.36C.</title>
        <authorList>
            <person name="Wai A.C."/>
            <person name="Lai G.K."/>
            <person name="Griffin S.D."/>
            <person name="Leung F.C."/>
        </authorList>
    </citation>
    <scope>NUCLEOTIDE SEQUENCE [LARGE SCALE GENOMIC DNA]</scope>
    <source>
        <strain evidence="10">ACHW.36C</strain>
    </source>
</reference>
<name>A0ABY4MZ75_9MICO</name>
<accession>A0ABY4MZ75</accession>
<feature type="transmembrane region" description="Helical" evidence="7">
    <location>
        <begin position="231"/>
        <end position="257"/>
    </location>
</feature>
<dbReference type="InterPro" id="IPR000515">
    <property type="entry name" value="MetI-like"/>
</dbReference>
<evidence type="ECO:0000256" key="7">
    <source>
        <dbReference type="RuleBase" id="RU363032"/>
    </source>
</evidence>
<proteinExistence type="inferred from homology"/>
<feature type="transmembrane region" description="Helical" evidence="7">
    <location>
        <begin position="105"/>
        <end position="124"/>
    </location>
</feature>
<feature type="transmembrane region" description="Helical" evidence="7">
    <location>
        <begin position="277"/>
        <end position="303"/>
    </location>
</feature>
<dbReference type="CDD" id="cd06261">
    <property type="entry name" value="TM_PBP2"/>
    <property type="match status" value="1"/>
</dbReference>
<organism evidence="10">
    <name type="scientific">Gulosibacter sediminis</name>
    <dbReference type="NCBI Taxonomy" id="1729695"/>
    <lineage>
        <taxon>Bacteria</taxon>
        <taxon>Bacillati</taxon>
        <taxon>Actinomycetota</taxon>
        <taxon>Actinomycetes</taxon>
        <taxon>Micrococcales</taxon>
        <taxon>Microbacteriaceae</taxon>
        <taxon>Gulosibacter</taxon>
    </lineage>
</organism>
<feature type="transmembrane region" description="Helical" evidence="7">
    <location>
        <begin position="12"/>
        <end position="29"/>
    </location>
</feature>
<feature type="region of interest" description="Disordered" evidence="8">
    <location>
        <begin position="310"/>
        <end position="341"/>
    </location>
</feature>
<keyword evidence="3" id="KW-1003">Cell membrane</keyword>
<comment type="subcellular location">
    <subcellularLocation>
        <location evidence="1 7">Cell membrane</location>
        <topology evidence="1 7">Multi-pass membrane protein</topology>
    </subcellularLocation>
</comment>
<dbReference type="PANTHER" id="PTHR43163">
    <property type="entry name" value="DIPEPTIDE TRANSPORT SYSTEM PERMEASE PROTEIN DPPB-RELATED"/>
    <property type="match status" value="1"/>
</dbReference>
<dbReference type="InterPro" id="IPR035906">
    <property type="entry name" value="MetI-like_sf"/>
</dbReference>
<keyword evidence="2 7" id="KW-0813">Transport</keyword>
<feature type="domain" description="ABC transmembrane type-1" evidence="9">
    <location>
        <begin position="100"/>
        <end position="300"/>
    </location>
</feature>
<keyword evidence="6 7" id="KW-0472">Membrane</keyword>
<dbReference type="Gene3D" id="1.10.3720.10">
    <property type="entry name" value="MetI-like"/>
    <property type="match status" value="1"/>
</dbReference>
<dbReference type="SUPFAM" id="SSF161098">
    <property type="entry name" value="MetI-like"/>
    <property type="match status" value="1"/>
</dbReference>
<protein>
    <submittedName>
        <fullName evidence="10">ABC transporter permease</fullName>
    </submittedName>
</protein>
<evidence type="ECO:0000256" key="8">
    <source>
        <dbReference type="SAM" id="MobiDB-lite"/>
    </source>
</evidence>
<keyword evidence="4 7" id="KW-0812">Transmembrane</keyword>
<dbReference type="PANTHER" id="PTHR43163:SF6">
    <property type="entry name" value="DIPEPTIDE TRANSPORT SYSTEM PERMEASE PROTEIN DPPB-RELATED"/>
    <property type="match status" value="1"/>
</dbReference>
<evidence type="ECO:0000256" key="4">
    <source>
        <dbReference type="ARBA" id="ARBA00022692"/>
    </source>
</evidence>
<sequence>MTRALTHLGQAIFVIWAAYTLTFLVLYLLPGDPATILVLSATQENDTLDQGQIDALRTEWGLDRPLYEQYFTSLWGALHLDFGLSYETRGSAWERVVTLLPQTGALAAAALVLAVVFGGALAIAANSARQRWVRRLLAAVPPLGVSLPGFWIGLLLIQLFSFRLGLLPASGSSGVESLILPAITLAIPTGATLAQLFARSLEVTLTEPFITVLRSRGADHRRVIGHAVRNAVLPVLTMVGMLIGQLFAGTAITETVFSRDGIGKLTVDAVSRFDGPVLLAIVVVVSATFVISSLLVDLIYPYVDPRLRTAGPRGRTSQADNTDKPASEQATSLEASIGAAS</sequence>
<evidence type="ECO:0000256" key="6">
    <source>
        <dbReference type="ARBA" id="ARBA00023136"/>
    </source>
</evidence>
<evidence type="ECO:0000256" key="1">
    <source>
        <dbReference type="ARBA" id="ARBA00004651"/>
    </source>
</evidence>
<evidence type="ECO:0000256" key="3">
    <source>
        <dbReference type="ARBA" id="ARBA00022475"/>
    </source>
</evidence>
<gene>
    <name evidence="10" type="ORF">M3M28_04590</name>
</gene>
<feature type="transmembrane region" description="Helical" evidence="7">
    <location>
        <begin position="136"/>
        <end position="158"/>
    </location>
</feature>
<dbReference type="Pfam" id="PF00528">
    <property type="entry name" value="BPD_transp_1"/>
    <property type="match status" value="1"/>
</dbReference>
<keyword evidence="5 7" id="KW-1133">Transmembrane helix</keyword>
<evidence type="ECO:0000313" key="10">
    <source>
        <dbReference type="EMBL" id="UQN15736.1"/>
    </source>
</evidence>